<dbReference type="PaxDb" id="73239-Q7R8C1"/>
<dbReference type="Proteomes" id="UP000008553">
    <property type="component" value="Unassembled WGS sequence"/>
</dbReference>
<dbReference type="EMBL" id="AABL01002642">
    <property type="protein sequence ID" value="EAA19702.1"/>
    <property type="molecule type" value="Genomic_DNA"/>
</dbReference>
<sequence>MNTIRVKLKEIQRFSYIIKSPFYSSVVINNFEIKTNEKLLITKKIVVVCKRGTGNERFLGTLLQR</sequence>
<evidence type="ECO:0000313" key="2">
    <source>
        <dbReference type="Proteomes" id="UP000008553"/>
    </source>
</evidence>
<proteinExistence type="predicted"/>
<evidence type="ECO:0000313" key="1">
    <source>
        <dbReference type="EMBL" id="EAA19702.1"/>
    </source>
</evidence>
<keyword evidence="2" id="KW-1185">Reference proteome</keyword>
<dbReference type="AlphaFoldDB" id="Q7R8C1"/>
<accession>Q7R8C1</accession>
<organism evidence="1 2">
    <name type="scientific">Plasmodium yoelii yoelii</name>
    <dbReference type="NCBI Taxonomy" id="73239"/>
    <lineage>
        <taxon>Eukaryota</taxon>
        <taxon>Sar</taxon>
        <taxon>Alveolata</taxon>
        <taxon>Apicomplexa</taxon>
        <taxon>Aconoidasida</taxon>
        <taxon>Haemosporida</taxon>
        <taxon>Plasmodiidae</taxon>
        <taxon>Plasmodium</taxon>
        <taxon>Plasmodium (Vinckeia)</taxon>
    </lineage>
</organism>
<dbReference type="InParanoid" id="Q7R8C1"/>
<protein>
    <submittedName>
        <fullName evidence="1">Uncharacterized protein</fullName>
    </submittedName>
</protein>
<comment type="caution">
    <text evidence="1">The sequence shown here is derived from an EMBL/GenBank/DDBJ whole genome shotgun (WGS) entry which is preliminary data.</text>
</comment>
<name>Q7R8C1_PLAYO</name>
<gene>
    <name evidence="1" type="ORF">PY07302</name>
</gene>
<reference evidence="1 2" key="1">
    <citation type="journal article" date="2002" name="Nature">
        <title>Genome sequence and comparative analysis of the model rodent malaria parasite Plasmodium yoelii yoelii.</title>
        <authorList>
            <person name="Carlton J.M."/>
            <person name="Angiuoli S.V."/>
            <person name="Suh B.B."/>
            <person name="Kooij T.W."/>
            <person name="Pertea M."/>
            <person name="Silva J.C."/>
            <person name="Ermolaeva M.D."/>
            <person name="Allen J.E."/>
            <person name="Selengut J.D."/>
            <person name="Koo H.L."/>
            <person name="Peterson J.D."/>
            <person name="Pop M."/>
            <person name="Kosack D.S."/>
            <person name="Shumway M.F."/>
            <person name="Bidwell S.L."/>
            <person name="Shallom S.J."/>
            <person name="van Aken S.E."/>
            <person name="Riedmuller S.B."/>
            <person name="Feldblyum T.V."/>
            <person name="Cho J.K."/>
            <person name="Quackenbush J."/>
            <person name="Sedegah M."/>
            <person name="Shoaibi A."/>
            <person name="Cummings L.M."/>
            <person name="Florens L."/>
            <person name="Yates J.R."/>
            <person name="Raine J.D."/>
            <person name="Sinden R.E."/>
            <person name="Harris M.A."/>
            <person name="Cunningham D.A."/>
            <person name="Preiser P.R."/>
            <person name="Bergman L.W."/>
            <person name="Vaidya A.B."/>
            <person name="van Lin L.H."/>
            <person name="Janse C.J."/>
            <person name="Waters A.P."/>
            <person name="Smith H.O."/>
            <person name="White O.R."/>
            <person name="Salzberg S.L."/>
            <person name="Venter J.C."/>
            <person name="Fraser C.M."/>
            <person name="Hoffman S.L."/>
            <person name="Gardner M.J."/>
            <person name="Carucci D.J."/>
        </authorList>
    </citation>
    <scope>NUCLEOTIDE SEQUENCE [LARGE SCALE GENOMIC DNA]</scope>
    <source>
        <strain evidence="1 2">17XNL</strain>
    </source>
</reference>